<dbReference type="Proteomes" id="UP001162501">
    <property type="component" value="Chromosome 4"/>
</dbReference>
<organism evidence="1 2">
    <name type="scientific">Rangifer tarandus platyrhynchus</name>
    <name type="common">Svalbard reindeer</name>
    <dbReference type="NCBI Taxonomy" id="3082113"/>
    <lineage>
        <taxon>Eukaryota</taxon>
        <taxon>Metazoa</taxon>
        <taxon>Chordata</taxon>
        <taxon>Craniata</taxon>
        <taxon>Vertebrata</taxon>
        <taxon>Euteleostomi</taxon>
        <taxon>Mammalia</taxon>
        <taxon>Eutheria</taxon>
        <taxon>Laurasiatheria</taxon>
        <taxon>Artiodactyla</taxon>
        <taxon>Ruminantia</taxon>
        <taxon>Pecora</taxon>
        <taxon>Cervidae</taxon>
        <taxon>Odocoileinae</taxon>
        <taxon>Rangifer</taxon>
    </lineage>
</organism>
<reference evidence="1" key="2">
    <citation type="submission" date="2025-03" db="EMBL/GenBank/DDBJ databases">
        <authorList>
            <consortium name="ELIXIR-Norway"/>
            <consortium name="Elixir Norway"/>
        </authorList>
    </citation>
    <scope>NUCLEOTIDE SEQUENCE</scope>
</reference>
<evidence type="ECO:0000313" key="2">
    <source>
        <dbReference type="Proteomes" id="UP001162501"/>
    </source>
</evidence>
<evidence type="ECO:0000313" key="1">
    <source>
        <dbReference type="EMBL" id="CAN0511545.1"/>
    </source>
</evidence>
<protein>
    <submittedName>
        <fullName evidence="1">Uncharacterized protein</fullName>
    </submittedName>
</protein>
<sequence length="198" mass="20860">MMGADSTHVGGLRESLRGNQEARLCPWPGLPELSWSRRVHAVGWVGCRASRPLGVCPQIIAGHHESLLGSHNCLLAHPAGSSWLGWGGLSCTRGWEGVIILQLQSWAAPLRSLPSATLSSRQPIICSSINRSCSWGPRAGRTLGWSPGPKGDWEVGMGQGQGQRALSEGTGPVSEPSSPWLMLLAGSPGSELASQADS</sequence>
<accession>A0AC59ZU09</accession>
<name>A0AC59ZU09_RANTA</name>
<proteinExistence type="predicted"/>
<gene>
    <name evidence="1" type="ORF">MRATA1EN22A_LOCUS23094</name>
</gene>
<reference evidence="1" key="1">
    <citation type="submission" date="2023-05" db="EMBL/GenBank/DDBJ databases">
        <authorList>
            <consortium name="ELIXIR-Norway"/>
        </authorList>
    </citation>
    <scope>NUCLEOTIDE SEQUENCE</scope>
</reference>
<dbReference type="EMBL" id="OX596088">
    <property type="protein sequence ID" value="CAN0511545.1"/>
    <property type="molecule type" value="Genomic_DNA"/>
</dbReference>